<dbReference type="AlphaFoldDB" id="A0A2G8B9I1"/>
<evidence type="ECO:0000313" key="1">
    <source>
        <dbReference type="EMBL" id="BCO34690.1"/>
    </source>
</evidence>
<dbReference type="InterPro" id="IPR008756">
    <property type="entry name" value="Peptidase_M56"/>
</dbReference>
<dbReference type="CDD" id="cd07326">
    <property type="entry name" value="M56_BlaR1_MecR1_like"/>
    <property type="match status" value="1"/>
</dbReference>
<dbReference type="PANTHER" id="PTHR34978">
    <property type="entry name" value="POSSIBLE SENSOR-TRANSDUCER PROTEIN BLAR"/>
    <property type="match status" value="1"/>
</dbReference>
<dbReference type="EMBL" id="AP024237">
    <property type="protein sequence ID" value="BCO34690.1"/>
    <property type="molecule type" value="Genomic_DNA"/>
</dbReference>
<proteinExistence type="predicted"/>
<keyword evidence="2" id="KW-1185">Reference proteome</keyword>
<dbReference type="Gene3D" id="3.30.2010.10">
    <property type="entry name" value="Metalloproteases ('zincins'), catalytic domain"/>
    <property type="match status" value="1"/>
</dbReference>
<name>A0A2G8B9I1_9MYCO</name>
<evidence type="ECO:0000313" key="2">
    <source>
        <dbReference type="Proteomes" id="UP000595446"/>
    </source>
</evidence>
<protein>
    <submittedName>
        <fullName evidence="1">Uncharacterized protein</fullName>
    </submittedName>
</protein>
<dbReference type="Proteomes" id="UP000595446">
    <property type="component" value="Chromosome"/>
</dbReference>
<organism evidence="1 2">
    <name type="scientific">Mycobacterium heckeshornense</name>
    <dbReference type="NCBI Taxonomy" id="110505"/>
    <lineage>
        <taxon>Bacteria</taxon>
        <taxon>Bacillati</taxon>
        <taxon>Actinomycetota</taxon>
        <taxon>Actinomycetes</taxon>
        <taxon>Mycobacteriales</taxon>
        <taxon>Mycobacteriaceae</taxon>
        <taxon>Mycobacterium</taxon>
    </lineage>
</organism>
<dbReference type="InterPro" id="IPR052173">
    <property type="entry name" value="Beta-lactam_resp_regulator"/>
</dbReference>
<dbReference type="PANTHER" id="PTHR34978:SF3">
    <property type="entry name" value="SLR0241 PROTEIN"/>
    <property type="match status" value="1"/>
</dbReference>
<accession>A0A2G8B9I1</accession>
<reference evidence="1 2" key="1">
    <citation type="submission" date="2020-12" db="EMBL/GenBank/DDBJ databases">
        <title>Complete genome sequence of Mycobacterium heckeshornense JCM 15655T, closely related to a pathogenic non-tuberculous mycobacterial species Mycobacterium xenopi.</title>
        <authorList>
            <person name="Yoshida M."/>
            <person name="Fukano H."/>
            <person name="Asakura T."/>
            <person name="Suzuki M."/>
            <person name="Hoshino Y."/>
        </authorList>
    </citation>
    <scope>NUCLEOTIDE SEQUENCE [LARGE SCALE GENOMIC DNA]</scope>
    <source>
        <strain evidence="1 2">JCM 15655</strain>
    </source>
</reference>
<sequence length="278" mass="29794">MPMLLCVATLSLLTMSVVPPLLDRLTPGVAPMMRLAAWLATLVTVLGAVMGLPAIAMASGRAVTATVLILPMVLVAQRIRRRYAEFMHNAHEHAQAVNVISCSAGEAGSKTRVVTLDSALPLVYSLPGRPGLVVTTTGVRRRLSSAELQAVLAHEEAHLRQRHAELRAVVEAVAATLWWSRFFRCVAEHVTAATELCADSAAARHHHHPHTLARALLALAPAPTGALGAALTGAAERLEQLLCRPQRNRFRQLVVALTAVMPAVAILTIAFWCPLMTP</sequence>
<dbReference type="Pfam" id="PF05569">
    <property type="entry name" value="Peptidase_M56"/>
    <property type="match status" value="1"/>
</dbReference>
<gene>
    <name evidence="1" type="ORF">MHEC_11230</name>
</gene>